<dbReference type="Pfam" id="PF10431">
    <property type="entry name" value="ClpB_D2-small"/>
    <property type="match status" value="1"/>
</dbReference>
<dbReference type="InterPro" id="IPR004176">
    <property type="entry name" value="Clp_R_N"/>
</dbReference>
<dbReference type="InterPro" id="IPR001943">
    <property type="entry name" value="UVR_dom"/>
</dbReference>
<keyword evidence="10" id="KW-0378">Hydrolase</keyword>
<feature type="coiled-coil region" evidence="7">
    <location>
        <begin position="416"/>
        <end position="462"/>
    </location>
</feature>
<dbReference type="AlphaFoldDB" id="A0A3A4NSV2"/>
<keyword evidence="1 5" id="KW-0677">Repeat</keyword>
<dbReference type="CDD" id="cd00009">
    <property type="entry name" value="AAA"/>
    <property type="match status" value="1"/>
</dbReference>
<dbReference type="EMBL" id="QZKU01000044">
    <property type="protein sequence ID" value="RJP23613.1"/>
    <property type="molecule type" value="Genomic_DNA"/>
</dbReference>
<keyword evidence="2 6" id="KW-0547">Nucleotide-binding</keyword>
<proteinExistence type="inferred from homology"/>
<keyword evidence="4 6" id="KW-0143">Chaperone</keyword>
<evidence type="ECO:0000256" key="4">
    <source>
        <dbReference type="ARBA" id="ARBA00023186"/>
    </source>
</evidence>
<reference evidence="10 11" key="1">
    <citation type="journal article" date="2017" name="ISME J.">
        <title>Energy and carbon metabolisms in a deep terrestrial subsurface fluid microbial community.</title>
        <authorList>
            <person name="Momper L."/>
            <person name="Jungbluth S.P."/>
            <person name="Lee M.D."/>
            <person name="Amend J.P."/>
        </authorList>
    </citation>
    <scope>NUCLEOTIDE SEQUENCE [LARGE SCALE GENOMIC DNA]</scope>
    <source>
        <strain evidence="10">SURF_5</strain>
    </source>
</reference>
<keyword evidence="10" id="KW-0645">Protease</keyword>
<dbReference type="InterPro" id="IPR019489">
    <property type="entry name" value="Clp_ATPase_C"/>
</dbReference>
<dbReference type="GO" id="GO:0005737">
    <property type="term" value="C:cytoplasm"/>
    <property type="evidence" value="ECO:0007669"/>
    <property type="project" value="TreeGrafter"/>
</dbReference>
<feature type="domain" description="UVR" evidence="8">
    <location>
        <begin position="420"/>
        <end position="455"/>
    </location>
</feature>
<dbReference type="Proteomes" id="UP000265882">
    <property type="component" value="Unassembled WGS sequence"/>
</dbReference>
<dbReference type="InterPro" id="IPR003593">
    <property type="entry name" value="AAA+_ATPase"/>
</dbReference>
<evidence type="ECO:0000259" key="9">
    <source>
        <dbReference type="PROSITE" id="PS51903"/>
    </source>
</evidence>
<accession>A0A3A4NSV2</accession>
<sequence length="826" mass="92447">MFDRFTERVRKVIQLAREEAMRFNHDYIGTEHLLLGLVKEGEGIAATALANLGVDLKTLRLEVEKLVEQGPSTVSVGEIPFNPQAKKVLELAVEEARKFGHNYIGTEHLLLGLIKEGEGIAAHVLENMKVDVERVQREIVKLLGGPSTKFSSTTAETKKTQTPALDAFGRDLTELAREDKLDPVIGREAEIERVIQILSRRTKNNPVLIGEAGVGKTAIVEGLAQSIVQRKNIPDLLANRRVLTLDLAGLVAGTKYRGQFEERLKAVMKEIKKADNIIMFIDELHTIVGAGAAEGAVDASNMLKPALARGELQCIGATTLEEYRKYIEKDAALARRFQSIMVEAPSVEDTMHIIRGLRDKYEAHHRVRISEEAIVAAARLSNQYITDRFLPDKAIDVIDEACSRARLKSTTRPPHLVEVEAQIERVTKEKEEAIESQEFEKAASLRDRERKLKDRLDREQQIWENTRENFSYTVSAEDIAYIVSKWTGVPVTKLEQSESDKLLKMGEELHKRIVGQDEAIEALTHAIQRSRAGLKNLRRPVGSFLFLGPTGVGKTETAKALAQFLFGDDNALVRIDMSEYSEKFTVSRLVGAPPGYVGYNEGGQLSEKVRRRPYSVVLLDEIEKAHPDIFDTLLQVLEDGRLTDATGRTVDFRNTVVIMTSNVGTREISTGKTLGFQKTAAGEISYQVMKDKVLAETKRIFNPEFLNRIDEIVVFHSLTNEDLKNIIEILLRESSENLKSRDISVTFGEKAKEFLVKIGYDPAYGARPLRRAVQLHVEDPLSEEILRGNIPDGSEVLIEPDEKGERLVFTVTGAKPVEEPEHQLKT</sequence>
<keyword evidence="3 6" id="KW-0067">ATP-binding</keyword>
<dbReference type="GO" id="GO:0006508">
    <property type="term" value="P:proteolysis"/>
    <property type="evidence" value="ECO:0007669"/>
    <property type="project" value="UniProtKB-KW"/>
</dbReference>
<protein>
    <submittedName>
        <fullName evidence="10">ATP-dependent Clp protease ATP-binding subunit</fullName>
    </submittedName>
</protein>
<organism evidence="10 11">
    <name type="scientific">Abyssobacteria bacterium (strain SURF_5)</name>
    <dbReference type="NCBI Taxonomy" id="2093360"/>
    <lineage>
        <taxon>Bacteria</taxon>
        <taxon>Pseudomonadati</taxon>
        <taxon>Candidatus Hydrogenedentota</taxon>
        <taxon>Candidatus Abyssobacteria</taxon>
    </lineage>
</organism>
<gene>
    <name evidence="10" type="ORF">C4520_05855</name>
</gene>
<dbReference type="Pfam" id="PF02861">
    <property type="entry name" value="Clp_N"/>
    <property type="match status" value="1"/>
</dbReference>
<dbReference type="Gene3D" id="1.10.8.60">
    <property type="match status" value="2"/>
</dbReference>
<feature type="domain" description="Clp R" evidence="9">
    <location>
        <begin position="2"/>
        <end position="145"/>
    </location>
</feature>
<dbReference type="InterPro" id="IPR041546">
    <property type="entry name" value="ClpA/ClpB_AAA_lid"/>
</dbReference>
<dbReference type="InterPro" id="IPR050130">
    <property type="entry name" value="ClpA_ClpB"/>
</dbReference>
<dbReference type="Gene3D" id="1.10.1780.10">
    <property type="entry name" value="Clp, N-terminal domain"/>
    <property type="match status" value="1"/>
</dbReference>
<evidence type="ECO:0000256" key="1">
    <source>
        <dbReference type="ARBA" id="ARBA00022737"/>
    </source>
</evidence>
<dbReference type="PROSITE" id="PS51903">
    <property type="entry name" value="CLP_R"/>
    <property type="match status" value="1"/>
</dbReference>
<dbReference type="PROSITE" id="PS00871">
    <property type="entry name" value="CLPAB_2"/>
    <property type="match status" value="1"/>
</dbReference>
<dbReference type="Pfam" id="PF07724">
    <property type="entry name" value="AAA_2"/>
    <property type="match status" value="1"/>
</dbReference>
<dbReference type="CDD" id="cd19499">
    <property type="entry name" value="RecA-like_ClpB_Hsp104-like"/>
    <property type="match status" value="1"/>
</dbReference>
<dbReference type="PANTHER" id="PTHR11638:SF18">
    <property type="entry name" value="HEAT SHOCK PROTEIN 104"/>
    <property type="match status" value="1"/>
</dbReference>
<evidence type="ECO:0000259" key="8">
    <source>
        <dbReference type="PROSITE" id="PS50151"/>
    </source>
</evidence>
<name>A0A3A4NSV2_ABYX5</name>
<dbReference type="GO" id="GO:0008233">
    <property type="term" value="F:peptidase activity"/>
    <property type="evidence" value="ECO:0007669"/>
    <property type="project" value="UniProtKB-KW"/>
</dbReference>
<evidence type="ECO:0000256" key="6">
    <source>
        <dbReference type="RuleBase" id="RU004432"/>
    </source>
</evidence>
<dbReference type="InterPro" id="IPR027417">
    <property type="entry name" value="P-loop_NTPase"/>
</dbReference>
<dbReference type="SMART" id="SM01086">
    <property type="entry name" value="ClpB_D2-small"/>
    <property type="match status" value="1"/>
</dbReference>
<dbReference type="GO" id="GO:0005524">
    <property type="term" value="F:ATP binding"/>
    <property type="evidence" value="ECO:0007669"/>
    <property type="project" value="UniProtKB-KW"/>
</dbReference>
<dbReference type="SUPFAM" id="SSF81923">
    <property type="entry name" value="Double Clp-N motif"/>
    <property type="match status" value="1"/>
</dbReference>
<evidence type="ECO:0000313" key="10">
    <source>
        <dbReference type="EMBL" id="RJP23613.1"/>
    </source>
</evidence>
<dbReference type="InterPro" id="IPR003959">
    <property type="entry name" value="ATPase_AAA_core"/>
</dbReference>
<comment type="similarity">
    <text evidence="6">Belongs to the ClpA/ClpB family.</text>
</comment>
<comment type="caution">
    <text evidence="10">The sequence shown here is derived from an EMBL/GenBank/DDBJ whole genome shotgun (WGS) entry which is preliminary data.</text>
</comment>
<dbReference type="Pfam" id="PF00004">
    <property type="entry name" value="AAA"/>
    <property type="match status" value="1"/>
</dbReference>
<dbReference type="PROSITE" id="PS00870">
    <property type="entry name" value="CLPAB_1"/>
    <property type="match status" value="1"/>
</dbReference>
<dbReference type="Gene3D" id="4.10.860.10">
    <property type="entry name" value="UVR domain"/>
    <property type="match status" value="1"/>
</dbReference>
<dbReference type="Gene3D" id="3.40.50.300">
    <property type="entry name" value="P-loop containing nucleotide triphosphate hydrolases"/>
    <property type="match status" value="2"/>
</dbReference>
<dbReference type="PANTHER" id="PTHR11638">
    <property type="entry name" value="ATP-DEPENDENT CLP PROTEASE"/>
    <property type="match status" value="1"/>
</dbReference>
<evidence type="ECO:0000256" key="7">
    <source>
        <dbReference type="SAM" id="Coils"/>
    </source>
</evidence>
<dbReference type="FunFam" id="3.40.50.300:FF:000025">
    <property type="entry name" value="ATP-dependent Clp protease subunit"/>
    <property type="match status" value="1"/>
</dbReference>
<dbReference type="SMART" id="SM00382">
    <property type="entry name" value="AAA"/>
    <property type="match status" value="2"/>
</dbReference>
<evidence type="ECO:0000256" key="5">
    <source>
        <dbReference type="PROSITE-ProRule" id="PRU01251"/>
    </source>
</evidence>
<dbReference type="InterPro" id="IPR036628">
    <property type="entry name" value="Clp_N_dom_sf"/>
</dbReference>
<evidence type="ECO:0000256" key="2">
    <source>
        <dbReference type="ARBA" id="ARBA00022741"/>
    </source>
</evidence>
<dbReference type="InterPro" id="IPR001270">
    <property type="entry name" value="ClpA/B"/>
</dbReference>
<dbReference type="FunFam" id="3.40.50.300:FF:000010">
    <property type="entry name" value="Chaperone clpB 1, putative"/>
    <property type="match status" value="1"/>
</dbReference>
<dbReference type="Pfam" id="PF17871">
    <property type="entry name" value="AAA_lid_9"/>
    <property type="match status" value="1"/>
</dbReference>
<evidence type="ECO:0000256" key="3">
    <source>
        <dbReference type="ARBA" id="ARBA00022840"/>
    </source>
</evidence>
<dbReference type="InterPro" id="IPR028299">
    <property type="entry name" value="ClpA/B_CS2"/>
</dbReference>
<dbReference type="SUPFAM" id="SSF52540">
    <property type="entry name" value="P-loop containing nucleoside triphosphate hydrolases"/>
    <property type="match status" value="2"/>
</dbReference>
<dbReference type="PRINTS" id="PR00300">
    <property type="entry name" value="CLPPROTEASEA"/>
</dbReference>
<dbReference type="InterPro" id="IPR018368">
    <property type="entry name" value="ClpA/B_CS1"/>
</dbReference>
<dbReference type="GO" id="GO:0034605">
    <property type="term" value="P:cellular response to heat"/>
    <property type="evidence" value="ECO:0007669"/>
    <property type="project" value="TreeGrafter"/>
</dbReference>
<dbReference type="PROSITE" id="PS50151">
    <property type="entry name" value="UVR"/>
    <property type="match status" value="1"/>
</dbReference>
<dbReference type="GO" id="GO:0016887">
    <property type="term" value="F:ATP hydrolysis activity"/>
    <property type="evidence" value="ECO:0007669"/>
    <property type="project" value="InterPro"/>
</dbReference>
<keyword evidence="7" id="KW-0175">Coiled coil</keyword>
<evidence type="ECO:0000313" key="11">
    <source>
        <dbReference type="Proteomes" id="UP000265882"/>
    </source>
</evidence>